<reference evidence="2" key="1">
    <citation type="submission" date="2016-05" db="EMBL/GenBank/DDBJ databases">
        <title>Lichen genome sequencing reveals its rich biosynthetic potential.</title>
        <authorList>
            <person name="Bertrand R.L."/>
            <person name="Abdel-Hameed M."/>
            <person name="Sorensen J.L."/>
        </authorList>
    </citation>
    <scope>NUCLEOTIDE SEQUENCE</scope>
</reference>
<dbReference type="EMBL" id="MG777512">
    <property type="protein sequence ID" value="AUW31402.1"/>
    <property type="molecule type" value="Genomic_DNA"/>
</dbReference>
<keyword evidence="1" id="KW-0732">Signal</keyword>
<evidence type="ECO:0000313" key="2">
    <source>
        <dbReference type="EMBL" id="ANM86541.1"/>
    </source>
</evidence>
<accession>A0A1Z1C4R2</accession>
<feature type="signal peptide" evidence="1">
    <location>
        <begin position="1"/>
        <end position="17"/>
    </location>
</feature>
<organism evidence="2">
    <name type="scientific">Cladonia uncialis subsp. uncialis</name>
    <dbReference type="NCBI Taxonomy" id="180999"/>
    <lineage>
        <taxon>Eukaryota</taxon>
        <taxon>Fungi</taxon>
        <taxon>Dikarya</taxon>
        <taxon>Ascomycota</taxon>
        <taxon>Pezizomycotina</taxon>
        <taxon>Lecanoromycetes</taxon>
        <taxon>OSLEUM clade</taxon>
        <taxon>Lecanoromycetidae</taxon>
        <taxon>Lecanorales</taxon>
        <taxon>Lecanorineae</taxon>
        <taxon>Cladoniaceae</taxon>
        <taxon>Cladonia</taxon>
    </lineage>
</organism>
<dbReference type="EMBL" id="KX264273">
    <property type="protein sequence ID" value="ANM86541.1"/>
    <property type="molecule type" value="Genomic_DNA"/>
</dbReference>
<feature type="chain" id="PRO_5013051655" description="Small secreted protein" evidence="1">
    <location>
        <begin position="18"/>
        <end position="171"/>
    </location>
</feature>
<proteinExistence type="predicted"/>
<dbReference type="AlphaFoldDB" id="A0A1Z1C4R2"/>
<evidence type="ECO:0000313" key="3">
    <source>
        <dbReference type="EMBL" id="AUW31402.1"/>
    </source>
</evidence>
<name>A0A1Z1C4R2_CLAUC</name>
<sequence length="171" mass="17788">MHSVIPFLLVQLTIAAATLVTPPHLNLTAISAKKGASILECWQLSAPFAAVQEGKSTGLVTDLGETGDTSYLFLEAGFTNGLHNAPAVQFVVFVTGLATISVPSSPISAYIFGGTWNSLIIATDTAAVSTTGHSTLYDADTIILEIPTAGGVVPAHTILHEGPCLIGDFYY</sequence>
<evidence type="ECO:0008006" key="4">
    <source>
        <dbReference type="Google" id="ProtNLM"/>
    </source>
</evidence>
<reference evidence="3" key="2">
    <citation type="submission" date="2017-12" db="EMBL/GenBank/DDBJ databases">
        <title>Genome Sequencing Reveals a Rich Biosynthetic Potential.</title>
        <authorList>
            <person name="Bertrand R.L."/>
            <person name="Abdel-Hameed M.E."/>
            <person name="Sorensen J.L."/>
        </authorList>
    </citation>
    <scope>NUCLEOTIDE SEQUENCE</scope>
</reference>
<evidence type="ECO:0000256" key="1">
    <source>
        <dbReference type="SAM" id="SignalP"/>
    </source>
</evidence>
<protein>
    <recommendedName>
        <fullName evidence="4">Small secreted protein</fullName>
    </recommendedName>
</protein>